<keyword evidence="6 8" id="KW-0067">ATP-binding</keyword>
<dbReference type="InterPro" id="IPR014001">
    <property type="entry name" value="Helicase_ATP-bd"/>
</dbReference>
<feature type="binding site" evidence="8">
    <location>
        <begin position="283"/>
        <end position="290"/>
    </location>
    <ligand>
        <name>ATP</name>
        <dbReference type="ChEBI" id="CHEBI:30616"/>
    </ligand>
</feature>
<dbReference type="GO" id="GO:0006260">
    <property type="term" value="P:DNA replication"/>
    <property type="evidence" value="ECO:0007669"/>
    <property type="project" value="InterPro"/>
</dbReference>
<dbReference type="Pfam" id="PF00929">
    <property type="entry name" value="RNase_T"/>
    <property type="match status" value="1"/>
</dbReference>
<dbReference type="SMART" id="SM00479">
    <property type="entry name" value="EXOIII"/>
    <property type="match status" value="1"/>
</dbReference>
<dbReference type="AlphaFoldDB" id="A0A1I2K8W8"/>
<comment type="function">
    <text evidence="8 9">3'-5' exonuclease.</text>
</comment>
<dbReference type="HAMAP" id="MF_02206">
    <property type="entry name" value="DinG_exonucl"/>
    <property type="match status" value="1"/>
</dbReference>
<dbReference type="Pfam" id="PF13307">
    <property type="entry name" value="Helicase_C_2"/>
    <property type="match status" value="1"/>
</dbReference>
<dbReference type="InterPro" id="IPR012337">
    <property type="entry name" value="RNaseH-like_sf"/>
</dbReference>
<reference evidence="14" key="1">
    <citation type="submission" date="2016-10" db="EMBL/GenBank/DDBJ databases">
        <authorList>
            <person name="Varghese N."/>
            <person name="Submissions S."/>
        </authorList>
    </citation>
    <scope>NUCLEOTIDE SEQUENCE [LARGE SCALE GENOMIC DNA]</scope>
    <source>
        <strain evidence="14">FP5</strain>
    </source>
</reference>
<comment type="cofactor">
    <cofactor evidence="1">
        <name>[4Fe-4S] cluster</name>
        <dbReference type="ChEBI" id="CHEBI:49883"/>
    </cofactor>
</comment>
<comment type="catalytic activity">
    <reaction evidence="7">
        <text>ATP + H2O = ADP + phosphate + H(+)</text>
        <dbReference type="Rhea" id="RHEA:13065"/>
        <dbReference type="ChEBI" id="CHEBI:15377"/>
        <dbReference type="ChEBI" id="CHEBI:15378"/>
        <dbReference type="ChEBI" id="CHEBI:30616"/>
        <dbReference type="ChEBI" id="CHEBI:43474"/>
        <dbReference type="ChEBI" id="CHEBI:456216"/>
        <dbReference type="EC" id="5.6.2.3"/>
    </reaction>
</comment>
<dbReference type="GO" id="GO:0003677">
    <property type="term" value="F:DNA binding"/>
    <property type="evidence" value="ECO:0007669"/>
    <property type="project" value="InterPro"/>
</dbReference>
<dbReference type="PANTHER" id="PTHR11472:SF34">
    <property type="entry name" value="REGULATOR OF TELOMERE ELONGATION HELICASE 1"/>
    <property type="match status" value="1"/>
</dbReference>
<dbReference type="Gene3D" id="3.30.420.10">
    <property type="entry name" value="Ribonuclease H-like superfamily/Ribonuclease H"/>
    <property type="match status" value="1"/>
</dbReference>
<evidence type="ECO:0000259" key="11">
    <source>
        <dbReference type="PROSITE" id="PS51192"/>
    </source>
</evidence>
<gene>
    <name evidence="8 9" type="primary">dinG</name>
    <name evidence="13" type="ORF">SAMN05216353_103105</name>
</gene>
<keyword evidence="13" id="KW-0347">Helicase</keyword>
<protein>
    <recommendedName>
        <fullName evidence="8 9">3'-5' exonuclease DinG</fullName>
        <ecNumber evidence="8 9">3.1.-.-</ecNumber>
    </recommendedName>
</protein>
<feature type="domain" description="Helicase ATP-binding" evidence="12">
    <location>
        <begin position="248"/>
        <end position="524"/>
    </location>
</feature>
<dbReference type="Gene3D" id="3.40.50.300">
    <property type="entry name" value="P-loop containing nucleotide triphosphate hydrolases"/>
    <property type="match status" value="2"/>
</dbReference>
<dbReference type="EC" id="3.1.-.-" evidence="8 9"/>
<dbReference type="InterPro" id="IPR045028">
    <property type="entry name" value="DinG/Rad3-like"/>
</dbReference>
<evidence type="ECO:0000256" key="9">
    <source>
        <dbReference type="RuleBase" id="RU364106"/>
    </source>
</evidence>
<dbReference type="CDD" id="cd06127">
    <property type="entry name" value="DEDDh"/>
    <property type="match status" value="1"/>
</dbReference>
<evidence type="ECO:0000256" key="4">
    <source>
        <dbReference type="ARBA" id="ARBA00022801"/>
    </source>
</evidence>
<dbReference type="GO" id="GO:0016887">
    <property type="term" value="F:ATP hydrolysis activity"/>
    <property type="evidence" value="ECO:0007669"/>
    <property type="project" value="RHEA"/>
</dbReference>
<dbReference type="Proteomes" id="UP000198897">
    <property type="component" value="Unassembled WGS sequence"/>
</dbReference>
<dbReference type="InterPro" id="IPR006555">
    <property type="entry name" value="ATP-dep_Helicase_C"/>
</dbReference>
<dbReference type="InterPro" id="IPR014013">
    <property type="entry name" value="Helic_SF1/SF2_ATP-bd_DinG/Rad3"/>
</dbReference>
<evidence type="ECO:0000259" key="12">
    <source>
        <dbReference type="PROSITE" id="PS51193"/>
    </source>
</evidence>
<dbReference type="GO" id="GO:0008408">
    <property type="term" value="F:3'-5' exonuclease activity"/>
    <property type="evidence" value="ECO:0007669"/>
    <property type="project" value="UniProtKB-UniRule"/>
</dbReference>
<comment type="similarity">
    <text evidence="8 9">Belongs to the helicase family. DinG subfamily. Type 2 sub-subfamily.</text>
</comment>
<feature type="domain" description="Helicase ATP-binding" evidence="11">
    <location>
        <begin position="270"/>
        <end position="467"/>
    </location>
</feature>
<dbReference type="InterPro" id="IPR013520">
    <property type="entry name" value="Ribonucl_H"/>
</dbReference>
<dbReference type="SUPFAM" id="SSF53098">
    <property type="entry name" value="Ribonuclease H-like"/>
    <property type="match status" value="1"/>
</dbReference>
<accession>A0A1I2K8W8</accession>
<dbReference type="GO" id="GO:0043139">
    <property type="term" value="F:5'-3' DNA helicase activity"/>
    <property type="evidence" value="ECO:0007669"/>
    <property type="project" value="UniProtKB-EC"/>
</dbReference>
<dbReference type="OrthoDB" id="9803913at2"/>
<sequence>MTTFAIVDLETTGNAKEDRIIEIGIVITKETGSVIKEFSSLIYPDRGIPPFITSLTGIEEEDVLDAPFFSEIIDEVYHLIKDSYIVAHNIEFDLGFLNGEFKRCGYEPLHNPVIDTVELARILIPTSPTFKLGQLAELLGMGHDRPHRALSDAQVTRDLLIYLLNRMSRLPERTLFHLLKVEDKLKSELRPFITKIRDDKRYSLEKEEGYTLIHGIPVKKSSHPQAESSAQLPSFSKWIEEAYEDEEGMKKVMKHYESRTGQRDMTELVFNSLDKSKHALIEAGAGTGKSIAYLLASLYYAVQNGQRVLVTTHTTSLQQQLLEEEIPSLEHLFKRPIRTVLYKGRSHYISLIHFSYELEQSRQDNYDIALTKAIILVWLTETATGDVDEIQLPSNGRQFWHKVSAEQSTKTVDLDLGEDSFYHWAQEKASHADLLITNHALFCMDLVSEEQRLPAYDRAIIDEAHHLEPVASRYFGIRMNYKELQRQLSQFSDMFKKSTYRQWVFRESFYKEAKKCQATVDEAKEELNQLSKYIFQSIKRENKGDRKKSDVGRIQYALKMGESSGFQSTAREMSLRFTALLFKLITGMDHMREQMRLAVSMAEDHSLPILITRLDRHIELCHQIRKQLMDYFDSNTEELVKWIEIEGEGANNSIYLFSEPLNIADLLREELFHKKESVVLTSATLSTDGSFSYMKELLGIDQEDLVESIIPSPYSYDRQVQVMVPNDFPDIKRNPDEYIDAISEAIYSIAEVTKGRMLVLFTSYDMLRKTYSLLKEIIDPEEFMIFAQGVSSGSRDRLKKNFQSFEQSILLGTSSFWEGVDIPGEDLSCLVMVRLPFQPPDQPVQSKRDAQMKESGRNSFMERSLPQAIIRFKQGFGRLIRSSTDRGVVFICDQRLMEARYGKYFLNSIPEVPVSYRSTRELINQMEQWL</sequence>
<dbReference type="InterPro" id="IPR006054">
    <property type="entry name" value="DnaQ"/>
</dbReference>
<dbReference type="InterPro" id="IPR036397">
    <property type="entry name" value="RNaseH_sf"/>
</dbReference>
<dbReference type="NCBIfam" id="NF005981">
    <property type="entry name" value="PRK08074.1"/>
    <property type="match status" value="1"/>
</dbReference>
<dbReference type="RefSeq" id="WP_089750046.1">
    <property type="nucleotide sequence ID" value="NZ_FOOG01000003.1"/>
</dbReference>
<evidence type="ECO:0000313" key="13">
    <source>
        <dbReference type="EMBL" id="SFF61551.1"/>
    </source>
</evidence>
<dbReference type="FunFam" id="3.30.420.10:FF:000045">
    <property type="entry name" value="3'-5' exonuclease DinG"/>
    <property type="match status" value="1"/>
</dbReference>
<dbReference type="PROSITE" id="PS51192">
    <property type="entry name" value="HELICASE_ATP_BIND_1"/>
    <property type="match status" value="1"/>
</dbReference>
<evidence type="ECO:0000256" key="1">
    <source>
        <dbReference type="ARBA" id="ARBA00001966"/>
    </source>
</evidence>
<organism evidence="13 14">
    <name type="scientific">Halobacillus alkaliphilus</name>
    <dbReference type="NCBI Taxonomy" id="396056"/>
    <lineage>
        <taxon>Bacteria</taxon>
        <taxon>Bacillati</taxon>
        <taxon>Bacillota</taxon>
        <taxon>Bacilli</taxon>
        <taxon>Bacillales</taxon>
        <taxon>Bacillaceae</taxon>
        <taxon>Halobacillus</taxon>
    </lineage>
</organism>
<evidence type="ECO:0000256" key="6">
    <source>
        <dbReference type="ARBA" id="ARBA00022840"/>
    </source>
</evidence>
<evidence type="ECO:0000256" key="2">
    <source>
        <dbReference type="ARBA" id="ARBA00022722"/>
    </source>
</evidence>
<dbReference type="PROSITE" id="PS51193">
    <property type="entry name" value="HELICASE_ATP_BIND_2"/>
    <property type="match status" value="1"/>
</dbReference>
<dbReference type="SMART" id="SM00491">
    <property type="entry name" value="HELICc2"/>
    <property type="match status" value="1"/>
</dbReference>
<dbReference type="EMBL" id="FOOG01000003">
    <property type="protein sequence ID" value="SFF61551.1"/>
    <property type="molecule type" value="Genomic_DNA"/>
</dbReference>
<dbReference type="SMART" id="SM00487">
    <property type="entry name" value="DEXDc"/>
    <property type="match status" value="1"/>
</dbReference>
<feature type="coiled-coil region" evidence="10">
    <location>
        <begin position="506"/>
        <end position="533"/>
    </location>
</feature>
<keyword evidence="14" id="KW-1185">Reference proteome</keyword>
<keyword evidence="5 8" id="KW-0269">Exonuclease</keyword>
<evidence type="ECO:0000256" key="7">
    <source>
        <dbReference type="ARBA" id="ARBA00048954"/>
    </source>
</evidence>
<keyword evidence="2 8" id="KW-0540">Nuclease</keyword>
<evidence type="ECO:0000313" key="14">
    <source>
        <dbReference type="Proteomes" id="UP000198897"/>
    </source>
</evidence>
<proteinExistence type="inferred from homology"/>
<keyword evidence="4 8" id="KW-0378">Hydrolase</keyword>
<dbReference type="FunFam" id="3.40.50.300:FF:000437">
    <property type="entry name" value="ATP-dependent DNA helicase DinG"/>
    <property type="match status" value="1"/>
</dbReference>
<evidence type="ECO:0000256" key="3">
    <source>
        <dbReference type="ARBA" id="ARBA00022741"/>
    </source>
</evidence>
<dbReference type="NCBIfam" id="TIGR01407">
    <property type="entry name" value="dinG_rel"/>
    <property type="match status" value="1"/>
</dbReference>
<dbReference type="InterPro" id="IPR006310">
    <property type="entry name" value="DinG"/>
</dbReference>
<evidence type="ECO:0000256" key="10">
    <source>
        <dbReference type="SAM" id="Coils"/>
    </source>
</evidence>
<dbReference type="GO" id="GO:0003887">
    <property type="term" value="F:DNA-directed DNA polymerase activity"/>
    <property type="evidence" value="ECO:0007669"/>
    <property type="project" value="InterPro"/>
</dbReference>
<keyword evidence="3 8" id="KW-0547">Nucleotide-binding</keyword>
<dbReference type="GO" id="GO:0005524">
    <property type="term" value="F:ATP binding"/>
    <property type="evidence" value="ECO:0007669"/>
    <property type="project" value="UniProtKB-UniRule"/>
</dbReference>
<evidence type="ECO:0000256" key="5">
    <source>
        <dbReference type="ARBA" id="ARBA00022839"/>
    </source>
</evidence>
<keyword evidence="10" id="KW-0175">Coiled coil</keyword>
<name>A0A1I2K8W8_9BACI</name>
<dbReference type="PANTHER" id="PTHR11472">
    <property type="entry name" value="DNA REPAIR DEAD HELICASE RAD3/XP-D SUBFAMILY MEMBER"/>
    <property type="match status" value="1"/>
</dbReference>
<feature type="short sequence motif" description="DEAH box" evidence="8">
    <location>
        <begin position="462"/>
        <end position="465"/>
    </location>
</feature>
<dbReference type="InterPro" id="IPR011545">
    <property type="entry name" value="DEAD/DEAH_box_helicase_dom"/>
</dbReference>
<dbReference type="InterPro" id="IPR027417">
    <property type="entry name" value="P-loop_NTPase"/>
</dbReference>
<dbReference type="Pfam" id="PF00270">
    <property type="entry name" value="DEAD"/>
    <property type="match status" value="1"/>
</dbReference>
<dbReference type="SUPFAM" id="SSF52540">
    <property type="entry name" value="P-loop containing nucleoside triphosphate hydrolases"/>
    <property type="match status" value="1"/>
</dbReference>
<evidence type="ECO:0000256" key="8">
    <source>
        <dbReference type="HAMAP-Rule" id="MF_02206"/>
    </source>
</evidence>
<dbReference type="NCBIfam" id="TIGR00573">
    <property type="entry name" value="dnaq"/>
    <property type="match status" value="1"/>
</dbReference>